<evidence type="ECO:0008006" key="2">
    <source>
        <dbReference type="Google" id="ProtNLM"/>
    </source>
</evidence>
<dbReference type="InterPro" id="IPR010775">
    <property type="entry name" value="DUF1365"/>
</dbReference>
<name>A0A6J4MK39_9ACTN</name>
<reference evidence="1" key="1">
    <citation type="submission" date="2020-02" db="EMBL/GenBank/DDBJ databases">
        <authorList>
            <person name="Meier V. D."/>
        </authorList>
    </citation>
    <scope>NUCLEOTIDE SEQUENCE</scope>
    <source>
        <strain evidence="1">AVDCRST_MAG72</strain>
    </source>
</reference>
<dbReference type="PANTHER" id="PTHR33973">
    <property type="entry name" value="OS07G0153300 PROTEIN"/>
    <property type="match status" value="1"/>
</dbReference>
<evidence type="ECO:0000313" key="1">
    <source>
        <dbReference type="EMBL" id="CAA9360412.1"/>
    </source>
</evidence>
<proteinExistence type="predicted"/>
<protein>
    <recommendedName>
        <fullName evidence="2">DUF1365 domain-containing protein</fullName>
    </recommendedName>
</protein>
<dbReference type="PANTHER" id="PTHR33973:SF4">
    <property type="entry name" value="OS07G0153300 PROTEIN"/>
    <property type="match status" value="1"/>
</dbReference>
<dbReference type="Pfam" id="PF07103">
    <property type="entry name" value="DUF1365"/>
    <property type="match status" value="1"/>
</dbReference>
<gene>
    <name evidence="1" type="ORF">AVDCRST_MAG72-2203</name>
</gene>
<dbReference type="AlphaFoldDB" id="A0A6J4MK39"/>
<dbReference type="EMBL" id="CADCUJ010000091">
    <property type="protein sequence ID" value="CAA9360412.1"/>
    <property type="molecule type" value="Genomic_DNA"/>
</dbReference>
<organism evidence="1">
    <name type="scientific">uncultured Nocardioidaceae bacterium</name>
    <dbReference type="NCBI Taxonomy" id="253824"/>
    <lineage>
        <taxon>Bacteria</taxon>
        <taxon>Bacillati</taxon>
        <taxon>Actinomycetota</taxon>
        <taxon>Actinomycetes</taxon>
        <taxon>Propionibacteriales</taxon>
        <taxon>Nocardioidaceae</taxon>
        <taxon>environmental samples</taxon>
    </lineage>
</organism>
<sequence>MVSARVPASVRATVHHRRTRPFDYQFSHRTTMWLVDLADPEAPFPRWLRPLASLRARDHLTRDDTPLQEKVRGFLSANHLPWRADRVLMLANARSLGYVFDPLTTYFCFDADGRLEGVLAEVHNTYGERHCYPVPVAEKTSASSERNGVDKEFYVSPFFTVEGRYDIRTRLTTDKVAIGITLTQNDEVVFKASVRGDLEPATPRRALRRVLGNPMPSQRVSALIRLHGIRLWLRRLPVVPRRPHQAPKGVA</sequence>
<accession>A0A6J4MK39</accession>